<keyword evidence="1" id="KW-1133">Transmembrane helix</keyword>
<feature type="transmembrane region" description="Helical" evidence="1">
    <location>
        <begin position="59"/>
        <end position="85"/>
    </location>
</feature>
<reference evidence="2" key="1">
    <citation type="submission" date="2022-05" db="EMBL/GenBank/DDBJ databases">
        <authorList>
            <person name="Oliphant S.A."/>
            <person name="Watson-Haigh N.S."/>
            <person name="Sumby K.M."/>
            <person name="Gardner J.M."/>
            <person name="Jiranek V."/>
        </authorList>
    </citation>
    <scope>NUCLEOTIDE SEQUENCE</scope>
    <source>
        <strain evidence="2">KI4_A6</strain>
    </source>
</reference>
<accession>A0ABY5BY14</accession>
<dbReference type="RefSeq" id="WP_252795314.1">
    <property type="nucleotide sequence ID" value="NZ_CP097121.1"/>
</dbReference>
<protein>
    <submittedName>
        <fullName evidence="2">YjgN family protein</fullName>
    </submittedName>
</protein>
<dbReference type="InterPro" id="IPR010295">
    <property type="entry name" value="DUF898"/>
</dbReference>
<evidence type="ECO:0000313" key="2">
    <source>
        <dbReference type="EMBL" id="USS90818.1"/>
    </source>
</evidence>
<dbReference type="Proteomes" id="UP001056164">
    <property type="component" value="Chromosome"/>
</dbReference>
<gene>
    <name evidence="2" type="ORF">M3M37_00910</name>
</gene>
<sequence>MDNNSYFDGKLHQMIGWSLLSIIITIFTLGIGYPWAVVMKLKWINKHTVVNGRRLQFNGTALGLFGSYIKWFLLSIITLGIYAFWLNIKLYQWKAKNTDFAD</sequence>
<keyword evidence="1" id="KW-0472">Membrane</keyword>
<evidence type="ECO:0000313" key="3">
    <source>
        <dbReference type="Proteomes" id="UP001056164"/>
    </source>
</evidence>
<feature type="transmembrane region" description="Helical" evidence="1">
    <location>
        <begin position="15"/>
        <end position="38"/>
    </location>
</feature>
<keyword evidence="3" id="KW-1185">Reference proteome</keyword>
<proteinExistence type="predicted"/>
<dbReference type="EMBL" id="CP097121">
    <property type="protein sequence ID" value="USS90818.1"/>
    <property type="molecule type" value="Genomic_DNA"/>
</dbReference>
<organism evidence="2 3">
    <name type="scientific">Fructilactobacillus carniphilus</name>
    <dbReference type="NCBI Taxonomy" id="2940297"/>
    <lineage>
        <taxon>Bacteria</taxon>
        <taxon>Bacillati</taxon>
        <taxon>Bacillota</taxon>
        <taxon>Bacilli</taxon>
        <taxon>Lactobacillales</taxon>
        <taxon>Lactobacillaceae</taxon>
        <taxon>Fructilactobacillus</taxon>
    </lineage>
</organism>
<name>A0ABY5BY14_9LACO</name>
<dbReference type="Pfam" id="PF05987">
    <property type="entry name" value="DUF898"/>
    <property type="match status" value="1"/>
</dbReference>
<evidence type="ECO:0000256" key="1">
    <source>
        <dbReference type="SAM" id="Phobius"/>
    </source>
</evidence>
<keyword evidence="1" id="KW-0812">Transmembrane</keyword>